<keyword evidence="3 9" id="KW-0444">Lipid biosynthesis</keyword>
<evidence type="ECO:0000256" key="2">
    <source>
        <dbReference type="ARBA" id="ARBA00022490"/>
    </source>
</evidence>
<sequence>MNTSPDALLPPPPRSARLIGLGSWLPPRRVPNAELCGRLDTSDEWIRTRIGIATRYIADSATATSDLAVEAGIRAMKSAGVEHVDAVVLATATPDHPVPGTAPTVAHRLGLGQVPAFDVGAGCSGFVYAVTVAAALVQAGTVRTVLVVGSEKMSAIVDPADRATAPIFGDGAGAVVLQAARADAPGILGPVAWGSAGEQADAIHIPNGGSRRPSSTSTGEYTRDRYVHMQGNVVLRHAVRHMTQAARDAASAAGWALTDIDRLIVHQANARISAGVADALGIPAERVPSNIAEVGNTSAASIPLLLASAAAEGRLTAGHRVMLAAFGAGLTWAATTLVWPPGLRPLS</sequence>
<dbReference type="Proteomes" id="UP001595908">
    <property type="component" value="Unassembled WGS sequence"/>
</dbReference>
<evidence type="ECO:0000256" key="8">
    <source>
        <dbReference type="ARBA" id="ARBA00023315"/>
    </source>
</evidence>
<keyword evidence="6 9" id="KW-0443">Lipid metabolism</keyword>
<dbReference type="CDD" id="cd00830">
    <property type="entry name" value="KAS_III"/>
    <property type="match status" value="1"/>
</dbReference>
<dbReference type="InterPro" id="IPR004655">
    <property type="entry name" value="FabH"/>
</dbReference>
<feature type="active site" evidence="9">
    <location>
        <position position="296"/>
    </location>
</feature>
<dbReference type="SUPFAM" id="SSF53901">
    <property type="entry name" value="Thiolase-like"/>
    <property type="match status" value="1"/>
</dbReference>
<comment type="similarity">
    <text evidence="1 9">Belongs to the thiolase-like superfamily. FabH family.</text>
</comment>
<dbReference type="EC" id="2.3.1.180" evidence="9"/>
<keyword evidence="13" id="KW-1185">Reference proteome</keyword>
<dbReference type="InterPro" id="IPR016039">
    <property type="entry name" value="Thiolase-like"/>
</dbReference>
<dbReference type="InterPro" id="IPR013751">
    <property type="entry name" value="ACP_syn_III_N"/>
</dbReference>
<feature type="domain" description="Beta-ketoacyl-[acyl-carrier-protein] synthase III C-terminal" evidence="10">
    <location>
        <begin position="252"/>
        <end position="339"/>
    </location>
</feature>
<organism evidence="12 13">
    <name type="scientific">Streptomyces atroolivaceus</name>
    <dbReference type="NCBI Taxonomy" id="66869"/>
    <lineage>
        <taxon>Bacteria</taxon>
        <taxon>Bacillati</taxon>
        <taxon>Actinomycetota</taxon>
        <taxon>Actinomycetes</taxon>
        <taxon>Kitasatosporales</taxon>
        <taxon>Streptomycetaceae</taxon>
        <taxon>Streptomyces</taxon>
    </lineage>
</organism>
<dbReference type="GeneID" id="31237213"/>
<evidence type="ECO:0000259" key="11">
    <source>
        <dbReference type="Pfam" id="PF08545"/>
    </source>
</evidence>
<evidence type="ECO:0000313" key="12">
    <source>
        <dbReference type="EMBL" id="MFC4982937.1"/>
    </source>
</evidence>
<dbReference type="Gene3D" id="3.40.47.10">
    <property type="match status" value="1"/>
</dbReference>
<comment type="subcellular location">
    <subcellularLocation>
        <location evidence="9">Cytoplasm</location>
    </subcellularLocation>
</comment>
<feature type="active site" evidence="9">
    <location>
        <position position="266"/>
    </location>
</feature>
<feature type="domain" description="Beta-ketoacyl-[acyl-carrier-protein] synthase III N-terminal" evidence="11">
    <location>
        <begin position="117"/>
        <end position="188"/>
    </location>
</feature>
<name>A0ABV9VJ59_STRAZ</name>
<comment type="pathway">
    <text evidence="9">Lipid metabolism; fatty acid biosynthesis.</text>
</comment>
<keyword evidence="9" id="KW-0511">Multifunctional enzyme</keyword>
<dbReference type="Pfam" id="PF08541">
    <property type="entry name" value="ACP_syn_III_C"/>
    <property type="match status" value="1"/>
</dbReference>
<keyword evidence="7 9" id="KW-0275">Fatty acid biosynthesis</keyword>
<comment type="caution">
    <text evidence="12">The sequence shown here is derived from an EMBL/GenBank/DDBJ whole genome shotgun (WGS) entry which is preliminary data.</text>
</comment>
<comment type="function">
    <text evidence="9">Catalyzes the condensation reaction of fatty acid synthesis by the addition to an acyl acceptor of two carbons from malonyl-ACP. Catalyzes the first condensation reaction which initiates fatty acid synthesis and may therefore play a role in governing the total rate of fatty acid production. Possesses both acetoacetyl-ACP synthase and acetyl transacylase activities. Its substrate specificity determines the biosynthesis of branched-chain and/or straight-chain of fatty acids.</text>
</comment>
<dbReference type="InterPro" id="IPR013747">
    <property type="entry name" value="ACP_syn_III_C"/>
</dbReference>
<dbReference type="NCBIfam" id="TIGR00747">
    <property type="entry name" value="fabH"/>
    <property type="match status" value="1"/>
</dbReference>
<keyword evidence="4 9" id="KW-0808">Transferase</keyword>
<comment type="subunit">
    <text evidence="9">Homodimer.</text>
</comment>
<comment type="domain">
    <text evidence="9">The last Arg residue of the ACP-binding site is essential for the weak association between ACP/AcpP and FabH.</text>
</comment>
<comment type="catalytic activity">
    <reaction evidence="9">
        <text>malonyl-[ACP] + acetyl-CoA + H(+) = 3-oxobutanoyl-[ACP] + CO2 + CoA</text>
        <dbReference type="Rhea" id="RHEA:12080"/>
        <dbReference type="Rhea" id="RHEA-COMP:9623"/>
        <dbReference type="Rhea" id="RHEA-COMP:9625"/>
        <dbReference type="ChEBI" id="CHEBI:15378"/>
        <dbReference type="ChEBI" id="CHEBI:16526"/>
        <dbReference type="ChEBI" id="CHEBI:57287"/>
        <dbReference type="ChEBI" id="CHEBI:57288"/>
        <dbReference type="ChEBI" id="CHEBI:78449"/>
        <dbReference type="ChEBI" id="CHEBI:78450"/>
        <dbReference type="EC" id="2.3.1.180"/>
    </reaction>
</comment>
<evidence type="ECO:0000256" key="1">
    <source>
        <dbReference type="ARBA" id="ARBA00008642"/>
    </source>
</evidence>
<evidence type="ECO:0000259" key="10">
    <source>
        <dbReference type="Pfam" id="PF08541"/>
    </source>
</evidence>
<feature type="region of interest" description="ACP-binding" evidence="9">
    <location>
        <begin position="267"/>
        <end position="271"/>
    </location>
</feature>
<dbReference type="RefSeq" id="WP_033305379.1">
    <property type="nucleotide sequence ID" value="NZ_JBHSJE010000013.1"/>
</dbReference>
<evidence type="ECO:0000256" key="7">
    <source>
        <dbReference type="ARBA" id="ARBA00023160"/>
    </source>
</evidence>
<dbReference type="NCBIfam" id="NF006829">
    <property type="entry name" value="PRK09352.1"/>
    <property type="match status" value="1"/>
</dbReference>
<gene>
    <name evidence="9" type="primary">fabH</name>
    <name evidence="12" type="ORF">ACFPL4_32110</name>
</gene>
<evidence type="ECO:0000313" key="13">
    <source>
        <dbReference type="Proteomes" id="UP001595908"/>
    </source>
</evidence>
<evidence type="ECO:0000256" key="9">
    <source>
        <dbReference type="HAMAP-Rule" id="MF_01815"/>
    </source>
</evidence>
<dbReference type="HAMAP" id="MF_01815">
    <property type="entry name" value="FabH"/>
    <property type="match status" value="1"/>
</dbReference>
<evidence type="ECO:0000256" key="3">
    <source>
        <dbReference type="ARBA" id="ARBA00022516"/>
    </source>
</evidence>
<dbReference type="PANTHER" id="PTHR34069:SF2">
    <property type="entry name" value="BETA-KETOACYL-[ACYL-CARRIER-PROTEIN] SYNTHASE III"/>
    <property type="match status" value="1"/>
</dbReference>
<proteinExistence type="inferred from homology"/>
<accession>A0ABV9VJ59</accession>
<keyword evidence="5 9" id="KW-0276">Fatty acid metabolism</keyword>
<keyword evidence="2 9" id="KW-0963">Cytoplasm</keyword>
<evidence type="ECO:0000256" key="6">
    <source>
        <dbReference type="ARBA" id="ARBA00023098"/>
    </source>
</evidence>
<evidence type="ECO:0000256" key="5">
    <source>
        <dbReference type="ARBA" id="ARBA00022832"/>
    </source>
</evidence>
<keyword evidence="8 9" id="KW-0012">Acyltransferase</keyword>
<protein>
    <recommendedName>
        <fullName evidence="9">Beta-ketoacyl-[acyl-carrier-protein] synthase III</fullName>
        <shortName evidence="9">Beta-ketoacyl-ACP synthase III</shortName>
        <shortName evidence="9">KAS III</shortName>
        <ecNumber evidence="9">2.3.1.180</ecNumber>
    </recommendedName>
    <alternativeName>
        <fullName evidence="9">3-oxoacyl-[acyl-carrier-protein] synthase 3</fullName>
    </alternativeName>
    <alternativeName>
        <fullName evidence="9">3-oxoacyl-[acyl-carrier-protein] synthase III</fullName>
    </alternativeName>
</protein>
<dbReference type="Pfam" id="PF08545">
    <property type="entry name" value="ACP_syn_III"/>
    <property type="match status" value="1"/>
</dbReference>
<evidence type="ECO:0000256" key="4">
    <source>
        <dbReference type="ARBA" id="ARBA00022679"/>
    </source>
</evidence>
<dbReference type="PANTHER" id="PTHR34069">
    <property type="entry name" value="3-OXOACYL-[ACYL-CARRIER-PROTEIN] SYNTHASE 3"/>
    <property type="match status" value="1"/>
</dbReference>
<reference evidence="13" key="1">
    <citation type="journal article" date="2019" name="Int. J. Syst. Evol. Microbiol.">
        <title>The Global Catalogue of Microorganisms (GCM) 10K type strain sequencing project: providing services to taxonomists for standard genome sequencing and annotation.</title>
        <authorList>
            <consortium name="The Broad Institute Genomics Platform"/>
            <consortium name="The Broad Institute Genome Sequencing Center for Infectious Disease"/>
            <person name="Wu L."/>
            <person name="Ma J."/>
        </authorList>
    </citation>
    <scope>NUCLEOTIDE SEQUENCE [LARGE SCALE GENOMIC DNA]</scope>
    <source>
        <strain evidence="13">ICMP 257</strain>
    </source>
</reference>
<dbReference type="EMBL" id="JBHSJE010000013">
    <property type="protein sequence ID" value="MFC4982937.1"/>
    <property type="molecule type" value="Genomic_DNA"/>
</dbReference>
<feature type="active site" evidence="9">
    <location>
        <position position="123"/>
    </location>
</feature>
<dbReference type="GO" id="GO:0033818">
    <property type="term" value="F:beta-ketoacyl-acyl-carrier-protein synthase III activity"/>
    <property type="evidence" value="ECO:0007669"/>
    <property type="project" value="UniProtKB-EC"/>
</dbReference>